<dbReference type="NCBIfam" id="NF006771">
    <property type="entry name" value="PRK09290.1-5"/>
    <property type="match status" value="1"/>
</dbReference>
<dbReference type="GO" id="GO:0016813">
    <property type="term" value="F:hydrolase activity, acting on carbon-nitrogen (but not peptide) bonds, in linear amidines"/>
    <property type="evidence" value="ECO:0007669"/>
    <property type="project" value="InterPro"/>
</dbReference>
<comment type="similarity">
    <text evidence="1">Belongs to the peptidase M20 family.</text>
</comment>
<dbReference type="Pfam" id="PF01546">
    <property type="entry name" value="Peptidase_M20"/>
    <property type="match status" value="1"/>
</dbReference>
<reference evidence="5 6" key="1">
    <citation type="submission" date="2018-11" db="EMBL/GenBank/DDBJ databases">
        <title>Gemmobacter sp. nov., YIM 102744-1 draft genome.</title>
        <authorList>
            <person name="Li G."/>
            <person name="Jiang Y."/>
        </authorList>
    </citation>
    <scope>NUCLEOTIDE SEQUENCE [LARGE SCALE GENOMIC DNA]</scope>
    <source>
        <strain evidence="5 6">YIM 102744-1</strain>
    </source>
</reference>
<dbReference type="EMBL" id="RRAZ01000021">
    <property type="protein sequence ID" value="RRH72803.1"/>
    <property type="molecule type" value="Genomic_DNA"/>
</dbReference>
<keyword evidence="2 5" id="KW-0378">Hydrolase</keyword>
<dbReference type="Gene3D" id="3.40.630.10">
    <property type="entry name" value="Zn peptidases"/>
    <property type="match status" value="1"/>
</dbReference>
<name>A0A3P3DEW2_9RHOB</name>
<feature type="binding site" evidence="3">
    <location>
        <position position="94"/>
    </location>
    <ligand>
        <name>Zn(2+)</name>
        <dbReference type="ChEBI" id="CHEBI:29105"/>
        <label>2</label>
    </ligand>
</feature>
<evidence type="ECO:0000256" key="2">
    <source>
        <dbReference type="ARBA" id="ARBA00022801"/>
    </source>
</evidence>
<protein>
    <submittedName>
        <fullName evidence="5">Zn-dependent hydrolase</fullName>
    </submittedName>
</protein>
<feature type="binding site" evidence="3">
    <location>
        <position position="382"/>
    </location>
    <ligand>
        <name>Zn(2+)</name>
        <dbReference type="ChEBI" id="CHEBI:29105"/>
        <label>2</label>
    </ligand>
</feature>
<dbReference type="NCBIfam" id="NF006769">
    <property type="entry name" value="PRK09290.1-3"/>
    <property type="match status" value="1"/>
</dbReference>
<dbReference type="InterPro" id="IPR036264">
    <property type="entry name" value="Bact_exopeptidase_dim_dom"/>
</dbReference>
<dbReference type="PIRSF" id="PIRSF001235">
    <property type="entry name" value="Amidase_carbamoylase"/>
    <property type="match status" value="1"/>
</dbReference>
<proteinExistence type="inferred from homology"/>
<dbReference type="Pfam" id="PF07687">
    <property type="entry name" value="M20_dimer"/>
    <property type="match status" value="1"/>
</dbReference>
<dbReference type="Proteomes" id="UP000282125">
    <property type="component" value="Unassembled WGS sequence"/>
</dbReference>
<dbReference type="SUPFAM" id="SSF53187">
    <property type="entry name" value="Zn-dependent exopeptidases"/>
    <property type="match status" value="1"/>
</dbReference>
<dbReference type="AlphaFoldDB" id="A0A3P3DEW2"/>
<evidence type="ECO:0000313" key="5">
    <source>
        <dbReference type="EMBL" id="RRH72803.1"/>
    </source>
</evidence>
<dbReference type="NCBIfam" id="NF009527">
    <property type="entry name" value="PRK12891.1"/>
    <property type="match status" value="1"/>
</dbReference>
<feature type="domain" description="Peptidase M20 dimerisation" evidence="4">
    <location>
        <begin position="209"/>
        <end position="306"/>
    </location>
</feature>
<dbReference type="RefSeq" id="WP_124965633.1">
    <property type="nucleotide sequence ID" value="NZ_RRAZ01000021.1"/>
</dbReference>
<dbReference type="SUPFAM" id="SSF55031">
    <property type="entry name" value="Bacterial exopeptidase dimerisation domain"/>
    <property type="match status" value="1"/>
</dbReference>
<feature type="binding site" evidence="3">
    <location>
        <position position="129"/>
    </location>
    <ligand>
        <name>Zn(2+)</name>
        <dbReference type="ChEBI" id="CHEBI:29105"/>
        <label>2</label>
    </ligand>
</feature>
<feature type="binding site" evidence="3">
    <location>
        <position position="83"/>
    </location>
    <ligand>
        <name>Zn(2+)</name>
        <dbReference type="ChEBI" id="CHEBI:29105"/>
        <label>1</label>
    </ligand>
</feature>
<gene>
    <name evidence="5" type="ORF">EG244_14120</name>
</gene>
<dbReference type="PANTHER" id="PTHR32494:SF5">
    <property type="entry name" value="ALLANTOATE AMIDOHYDROLASE"/>
    <property type="match status" value="1"/>
</dbReference>
<dbReference type="GO" id="GO:0046872">
    <property type="term" value="F:metal ion binding"/>
    <property type="evidence" value="ECO:0007669"/>
    <property type="project" value="UniProtKB-KW"/>
</dbReference>
<dbReference type="NCBIfam" id="TIGR01879">
    <property type="entry name" value="hydantase"/>
    <property type="match status" value="1"/>
</dbReference>
<dbReference type="InterPro" id="IPR002933">
    <property type="entry name" value="Peptidase_M20"/>
</dbReference>
<evidence type="ECO:0000313" key="6">
    <source>
        <dbReference type="Proteomes" id="UP000282125"/>
    </source>
</evidence>
<keyword evidence="3" id="KW-0479">Metal-binding</keyword>
<dbReference type="CDD" id="cd03884">
    <property type="entry name" value="M20_bAS"/>
    <property type="match status" value="1"/>
</dbReference>
<evidence type="ECO:0000256" key="3">
    <source>
        <dbReference type="PIRSR" id="PIRSR001235-1"/>
    </source>
</evidence>
<dbReference type="Gene3D" id="3.30.70.360">
    <property type="match status" value="1"/>
</dbReference>
<dbReference type="InterPro" id="IPR011650">
    <property type="entry name" value="Peptidase_M20_dimer"/>
</dbReference>
<evidence type="ECO:0000256" key="1">
    <source>
        <dbReference type="ARBA" id="ARBA00006153"/>
    </source>
</evidence>
<keyword evidence="3" id="KW-0862">Zinc</keyword>
<dbReference type="OrthoDB" id="9808195at2"/>
<dbReference type="InterPro" id="IPR010158">
    <property type="entry name" value="Amidase_Cbmase"/>
</dbReference>
<evidence type="ECO:0000259" key="4">
    <source>
        <dbReference type="Pfam" id="PF07687"/>
    </source>
</evidence>
<feature type="binding site" evidence="3">
    <location>
        <position position="94"/>
    </location>
    <ligand>
        <name>Zn(2+)</name>
        <dbReference type="ChEBI" id="CHEBI:29105"/>
        <label>1</label>
    </ligand>
</feature>
<comment type="caution">
    <text evidence="5">The sequence shown here is derived from an EMBL/GenBank/DDBJ whole genome shotgun (WGS) entry which is preliminary data.</text>
</comment>
<accession>A0A3P3DEW2</accession>
<organism evidence="5 6">
    <name type="scientific">Falsigemmobacter faecalis</name>
    <dbReference type="NCBI Taxonomy" id="2488730"/>
    <lineage>
        <taxon>Bacteria</taxon>
        <taxon>Pseudomonadati</taxon>
        <taxon>Pseudomonadota</taxon>
        <taxon>Alphaproteobacteria</taxon>
        <taxon>Rhodobacterales</taxon>
        <taxon>Paracoccaceae</taxon>
        <taxon>Falsigemmobacter</taxon>
    </lineage>
</organism>
<comment type="cofactor">
    <cofactor evidence="3">
        <name>Zn(2+)</name>
        <dbReference type="ChEBI" id="CHEBI:29105"/>
    </cofactor>
    <text evidence="3">Binds 2 Zn(2+) ions per subunit.</text>
</comment>
<dbReference type="PANTHER" id="PTHR32494">
    <property type="entry name" value="ALLANTOATE DEIMINASE-RELATED"/>
    <property type="match status" value="1"/>
</dbReference>
<sequence>MTNLKIRGERLWDSLMETAQIGGTPDGGIRRLTLSEEDARVRAWFQAAVAAAGMTLSHDLFGNMFAVRPGKNNALPPIAMGSHLDTQPTGGKFDGVLGVLAGLEVIRTLNDAGLETEAPLMVVNWTNEEGSRFSPAMLGSGGFAGVYSVDQVNGRRDSEGISFGDALEAIGWRGDLPPKGQPIGAMFELHIEQGPILEAEGKDIGIVTGVQGLRWYEAVFEGRAAHTGSTPMALRKNALLPAADLIRAVDAIAHAHAPDAVATVGHVSVSPNSNNVIPGEVRLTVDMRHPKDAVLAAMDAELHSAFARILAGSGVSGGLTPVSDVAAVAFDPDCIRAVRDAAERSGLSAREIVSGAGHDAVHIARLAPTTMIFVPSAGGLSHNPAESTAFEECAAGAQVLLDAVLGYDRRCAEALREKETV</sequence>
<keyword evidence="6" id="KW-1185">Reference proteome</keyword>
<feature type="binding site" evidence="3">
    <location>
        <position position="190"/>
    </location>
    <ligand>
        <name>Zn(2+)</name>
        <dbReference type="ChEBI" id="CHEBI:29105"/>
        <label>1</label>
    </ligand>
</feature>